<proteinExistence type="predicted"/>
<evidence type="ECO:0000256" key="1">
    <source>
        <dbReference type="SAM" id="MobiDB-lite"/>
    </source>
</evidence>
<feature type="region of interest" description="Disordered" evidence="1">
    <location>
        <begin position="24"/>
        <end position="45"/>
    </location>
</feature>
<gene>
    <name evidence="2" type="ORF">TWF191_001228</name>
</gene>
<evidence type="ECO:0000313" key="3">
    <source>
        <dbReference type="Proteomes" id="UP000483672"/>
    </source>
</evidence>
<reference evidence="2 3" key="1">
    <citation type="submission" date="2019-06" db="EMBL/GenBank/DDBJ databases">
        <authorList>
            <person name="Palmer J.M."/>
        </authorList>
    </citation>
    <scope>NUCLEOTIDE SEQUENCE [LARGE SCALE GENOMIC DNA]</scope>
    <source>
        <strain evidence="2 3">TWF191</strain>
    </source>
</reference>
<protein>
    <submittedName>
        <fullName evidence="2">Uncharacterized protein</fullName>
    </submittedName>
</protein>
<name>A0A6G1MH15_ORBOL</name>
<accession>A0A6G1MH15</accession>
<dbReference type="AlphaFoldDB" id="A0A6G1MH15"/>
<dbReference type="Proteomes" id="UP000483672">
    <property type="component" value="Unassembled WGS sequence"/>
</dbReference>
<sequence length="163" mass="16997">MGGYYPGFDPYGYGYGYGYPVTSPPSPPSSKTDGKKNTNSVGADLDMDPAAATKATGLATAIKAMGLVAMDIKAMDLVMDIVAMDLVTGIVVTDPAMAMAIAIVTAIAMDITAIVRDQVPVIHQPELAVVAAPETYAAIPNAALALFARQTTIVEFNQWAIQV</sequence>
<comment type="caution">
    <text evidence="2">The sequence shown here is derived from an EMBL/GenBank/DDBJ whole genome shotgun (WGS) entry which is preliminary data.</text>
</comment>
<evidence type="ECO:0000313" key="2">
    <source>
        <dbReference type="EMBL" id="KAF3229506.1"/>
    </source>
</evidence>
<dbReference type="EMBL" id="WIPF01000012">
    <property type="protein sequence ID" value="KAF3229506.1"/>
    <property type="molecule type" value="Genomic_DNA"/>
</dbReference>
<organism evidence="2 3">
    <name type="scientific">Orbilia oligospora</name>
    <name type="common">Nematode-trapping fungus</name>
    <name type="synonym">Arthrobotrys oligospora</name>
    <dbReference type="NCBI Taxonomy" id="2813651"/>
    <lineage>
        <taxon>Eukaryota</taxon>
        <taxon>Fungi</taxon>
        <taxon>Dikarya</taxon>
        <taxon>Ascomycota</taxon>
        <taxon>Pezizomycotina</taxon>
        <taxon>Orbiliomycetes</taxon>
        <taxon>Orbiliales</taxon>
        <taxon>Orbiliaceae</taxon>
        <taxon>Orbilia</taxon>
    </lineage>
</organism>